<keyword evidence="8" id="KW-0411">Iron-sulfur</keyword>
<dbReference type="EC" id="1.1.-.-" evidence="10"/>
<dbReference type="PANTHER" id="PTHR30002:SF4">
    <property type="entry name" value="EPOXYQUEUOSINE REDUCTASE"/>
    <property type="match status" value="1"/>
</dbReference>
<keyword evidence="2" id="KW-0963">Cytoplasm</keyword>
<dbReference type="Pfam" id="PF08331">
    <property type="entry name" value="QueG_DUF1730"/>
    <property type="match status" value="1"/>
</dbReference>
<evidence type="ECO:0000256" key="8">
    <source>
        <dbReference type="ARBA" id="ARBA00023014"/>
    </source>
</evidence>
<dbReference type="PROSITE" id="PS00198">
    <property type="entry name" value="4FE4S_FER_1"/>
    <property type="match status" value="1"/>
</dbReference>
<evidence type="ECO:0000256" key="2">
    <source>
        <dbReference type="ARBA" id="ARBA00022490"/>
    </source>
</evidence>
<dbReference type="EMBL" id="CZAI01000001">
    <property type="protein sequence ID" value="CUO59947.1"/>
    <property type="molecule type" value="Genomic_DNA"/>
</dbReference>
<keyword evidence="7" id="KW-0408">Iron</keyword>
<feature type="domain" description="4Fe-4S ferredoxin-type" evidence="9">
    <location>
        <begin position="173"/>
        <end position="205"/>
    </location>
</feature>
<dbReference type="PROSITE" id="PS51379">
    <property type="entry name" value="4FE4S_FER_2"/>
    <property type="match status" value="1"/>
</dbReference>
<proteinExistence type="predicted"/>
<dbReference type="InterPro" id="IPR017896">
    <property type="entry name" value="4Fe4S_Fe-S-bd"/>
</dbReference>
<accession>A0A174GEI5</accession>
<dbReference type="Proteomes" id="UP000095657">
    <property type="component" value="Unassembled WGS sequence"/>
</dbReference>
<evidence type="ECO:0000256" key="5">
    <source>
        <dbReference type="ARBA" id="ARBA00022785"/>
    </source>
</evidence>
<dbReference type="AlphaFoldDB" id="A0A174GEI5"/>
<dbReference type="GO" id="GO:0051539">
    <property type="term" value="F:4 iron, 4 sulfur cluster binding"/>
    <property type="evidence" value="ECO:0007669"/>
    <property type="project" value="UniProtKB-KW"/>
</dbReference>
<gene>
    <name evidence="10" type="primary">queG</name>
    <name evidence="10" type="ORF">ERS852494_00291</name>
</gene>
<dbReference type="InterPro" id="IPR013542">
    <property type="entry name" value="QueG_DUF1730"/>
</dbReference>
<sequence>MEALLPTEIIKAEALRLGFSACGAAPAEAVSEKVADTFRQWLADGCQGEMAYMQNYEDKRLDPRLLVEGARTVISIALNYYPETKLPENEYQIAWYAYGKDYHDVMKAKLKTLLEFIQNNYSAGGRAFCDTAPVLERYWAWRAGLGWIGKNTQLIIPQAGSCFFLGELIIDFPADRYDSPQENRCGSCTRCLNACPTKALEAPFRLNSAKCLSYLTIEYRGELPPDTGQKMGKMIYGCDECQRACPWNRFATPSRTIEFSPSASLLTMRKEDWHRLSEEQYRTLFKGSAVKRAKYQGLMRNIRSAKK</sequence>
<dbReference type="NCBIfam" id="TIGR00276">
    <property type="entry name" value="tRNA epoxyqueuosine(34) reductase QueG"/>
    <property type="match status" value="1"/>
</dbReference>
<evidence type="ECO:0000256" key="3">
    <source>
        <dbReference type="ARBA" id="ARBA00022694"/>
    </source>
</evidence>
<evidence type="ECO:0000256" key="1">
    <source>
        <dbReference type="ARBA" id="ARBA00022485"/>
    </source>
</evidence>
<keyword evidence="1" id="KW-0004">4Fe-4S</keyword>
<evidence type="ECO:0000259" key="9">
    <source>
        <dbReference type="PROSITE" id="PS51379"/>
    </source>
</evidence>
<dbReference type="Pfam" id="PF13484">
    <property type="entry name" value="Fer4_16"/>
    <property type="match status" value="1"/>
</dbReference>
<dbReference type="InterPro" id="IPR017900">
    <property type="entry name" value="4Fe4S_Fe_S_CS"/>
</dbReference>
<dbReference type="STRING" id="47678.ERS852494_00291"/>
<protein>
    <submittedName>
        <fullName evidence="10">(Fe-S)-binding protein</fullName>
        <ecNumber evidence="10">1.1.-.-</ecNumber>
    </submittedName>
</protein>
<keyword evidence="4" id="KW-0479">Metal-binding</keyword>
<organism evidence="10 11">
    <name type="scientific">Bacteroides caccae</name>
    <dbReference type="NCBI Taxonomy" id="47678"/>
    <lineage>
        <taxon>Bacteria</taxon>
        <taxon>Pseudomonadati</taxon>
        <taxon>Bacteroidota</taxon>
        <taxon>Bacteroidia</taxon>
        <taxon>Bacteroidales</taxon>
        <taxon>Bacteroidaceae</taxon>
        <taxon>Bacteroides</taxon>
    </lineage>
</organism>
<keyword evidence="5" id="KW-0671">Queuosine biosynthesis</keyword>
<dbReference type="SUPFAM" id="SSF46548">
    <property type="entry name" value="alpha-helical ferredoxin"/>
    <property type="match status" value="1"/>
</dbReference>
<keyword evidence="3" id="KW-0819">tRNA processing</keyword>
<reference evidence="10 11" key="1">
    <citation type="submission" date="2015-09" db="EMBL/GenBank/DDBJ databases">
        <authorList>
            <consortium name="Pathogen Informatics"/>
        </authorList>
    </citation>
    <scope>NUCLEOTIDE SEQUENCE [LARGE SCALE GENOMIC DNA]</scope>
    <source>
        <strain evidence="10 11">2789STDY5834880</strain>
    </source>
</reference>
<dbReference type="InterPro" id="IPR004453">
    <property type="entry name" value="QueG"/>
</dbReference>
<evidence type="ECO:0000313" key="11">
    <source>
        <dbReference type="Proteomes" id="UP000095657"/>
    </source>
</evidence>
<dbReference type="GO" id="GO:0008616">
    <property type="term" value="P:tRNA queuosine(34) biosynthetic process"/>
    <property type="evidence" value="ECO:0007669"/>
    <property type="project" value="UniProtKB-KW"/>
</dbReference>
<dbReference type="PANTHER" id="PTHR30002">
    <property type="entry name" value="EPOXYQUEUOSINE REDUCTASE"/>
    <property type="match status" value="1"/>
</dbReference>
<dbReference type="GO" id="GO:0046872">
    <property type="term" value="F:metal ion binding"/>
    <property type="evidence" value="ECO:0007669"/>
    <property type="project" value="UniProtKB-KW"/>
</dbReference>
<evidence type="ECO:0000256" key="6">
    <source>
        <dbReference type="ARBA" id="ARBA00023002"/>
    </source>
</evidence>
<name>A0A174GEI5_9BACE</name>
<dbReference type="Gene3D" id="3.30.70.20">
    <property type="match status" value="1"/>
</dbReference>
<evidence type="ECO:0000256" key="4">
    <source>
        <dbReference type="ARBA" id="ARBA00022723"/>
    </source>
</evidence>
<evidence type="ECO:0000313" key="10">
    <source>
        <dbReference type="EMBL" id="CUO59947.1"/>
    </source>
</evidence>
<dbReference type="GO" id="GO:0052693">
    <property type="term" value="F:epoxyqueuosine reductase activity"/>
    <property type="evidence" value="ECO:0007669"/>
    <property type="project" value="TreeGrafter"/>
</dbReference>
<dbReference type="RefSeq" id="WP_055169823.1">
    <property type="nucleotide sequence ID" value="NZ_CZAI01000001.1"/>
</dbReference>
<evidence type="ECO:0000256" key="7">
    <source>
        <dbReference type="ARBA" id="ARBA00023004"/>
    </source>
</evidence>
<keyword evidence="6 10" id="KW-0560">Oxidoreductase</keyword>